<comment type="caution">
    <text evidence="2">The sequence shown here is derived from an EMBL/GenBank/DDBJ whole genome shotgun (WGS) entry which is preliminary data.</text>
</comment>
<keyword evidence="3" id="KW-1185">Reference proteome</keyword>
<evidence type="ECO:0000313" key="2">
    <source>
        <dbReference type="EMBL" id="GAW84357.1"/>
    </source>
</evidence>
<gene>
    <name evidence="2" type="ORF">PGO_002535</name>
</gene>
<keyword evidence="1" id="KW-1133">Transmembrane helix</keyword>
<proteinExistence type="predicted"/>
<keyword evidence="1" id="KW-0812">Transmembrane</keyword>
<evidence type="ECO:0000313" key="3">
    <source>
        <dbReference type="Proteomes" id="UP000195521"/>
    </source>
</evidence>
<sequence>MARELGDDDLKKLPTKVKYALFDEVKENCDDDSFYRIVNSRIGRENWIYNVSDKIPKALCYVYKKSLANGFDQSICNYLYYWLIDVLYKNLKFRHSIHPIMELFKFLLKRHNGMDICNYDNYEITQDNFMYIKLIFDFSKDYDKLKEYFRMNHRLCSSEFKKYFDQYIITYNTYKSKCKLSRSKDGPCMAFEKYSKNIDYGIISKWSCTSKGNIRNSSTSQKKGGIERPDIRRGVHAIKKVKEIYEEVSINVTKETVEIGDAVIKGYPEQVQEVTIPQGGNISYSHSHGSGRYDDTLEFKTISYISNNTSASSASKGMVITPILVGIAVFSIILYKVIINFTPAAYWFKKVLLGKSKGKRNIIMDKDIIEYYMITENLDSPRRFNVKYSNI</sequence>
<dbReference type="RefSeq" id="XP_028546946.1">
    <property type="nucleotide sequence ID" value="XM_028691145.1"/>
</dbReference>
<dbReference type="InterPro" id="IPR008780">
    <property type="entry name" value="Plasmodium_Vir"/>
</dbReference>
<protein>
    <submittedName>
        <fullName evidence="2">Variable surface protein</fullName>
    </submittedName>
</protein>
<dbReference type="Proteomes" id="UP000195521">
    <property type="component" value="Unassembled WGS sequence"/>
</dbReference>
<dbReference type="Pfam" id="PF05795">
    <property type="entry name" value="Plasmodium_Vir"/>
    <property type="match status" value="1"/>
</dbReference>
<accession>A0A1Y1JT92</accession>
<feature type="transmembrane region" description="Helical" evidence="1">
    <location>
        <begin position="323"/>
        <end position="348"/>
    </location>
</feature>
<dbReference type="GeneID" id="39745165"/>
<evidence type="ECO:0000256" key="1">
    <source>
        <dbReference type="SAM" id="Phobius"/>
    </source>
</evidence>
<dbReference type="EMBL" id="BDQF01000257">
    <property type="protein sequence ID" value="GAW84357.1"/>
    <property type="molecule type" value="Genomic_DNA"/>
</dbReference>
<name>A0A1Y1JT92_PLAGO</name>
<reference evidence="3" key="1">
    <citation type="submission" date="2017-04" db="EMBL/GenBank/DDBJ databases">
        <title>Plasmodium gonderi genome.</title>
        <authorList>
            <person name="Arisue N."/>
            <person name="Honma H."/>
            <person name="Kawai S."/>
            <person name="Tougan T."/>
            <person name="Tanabe K."/>
            <person name="Horii T."/>
        </authorList>
    </citation>
    <scope>NUCLEOTIDE SEQUENCE [LARGE SCALE GENOMIC DNA]</scope>
    <source>
        <strain evidence="3">ATCC 30045</strain>
    </source>
</reference>
<keyword evidence="1" id="KW-0472">Membrane</keyword>
<organism evidence="2 3">
    <name type="scientific">Plasmodium gonderi</name>
    <dbReference type="NCBI Taxonomy" id="77519"/>
    <lineage>
        <taxon>Eukaryota</taxon>
        <taxon>Sar</taxon>
        <taxon>Alveolata</taxon>
        <taxon>Apicomplexa</taxon>
        <taxon>Aconoidasida</taxon>
        <taxon>Haemosporida</taxon>
        <taxon>Plasmodiidae</taxon>
        <taxon>Plasmodium</taxon>
        <taxon>Plasmodium (Plasmodium)</taxon>
    </lineage>
</organism>
<dbReference type="OrthoDB" id="383226at2759"/>
<dbReference type="AlphaFoldDB" id="A0A1Y1JT92"/>